<proteinExistence type="predicted"/>
<sequence length="139" mass="15797">MIIEKLPGTDARLYMLVAPLVMSVPVIRQNNNYPFKTSRKHLWFVALDRDSVVGFMPVERKTAGAYIDNYYAAGDSPELLMELIGAAVAEFAPELPLSAMVHVRHADIFKACGFSPVKNWKLYVKMEYGDNEQFQKQRV</sequence>
<dbReference type="EMBL" id="DYUD01000010">
    <property type="protein sequence ID" value="HJG88309.1"/>
    <property type="molecule type" value="Genomic_DNA"/>
</dbReference>
<reference evidence="1" key="2">
    <citation type="submission" date="2021-09" db="EMBL/GenBank/DDBJ databases">
        <authorList>
            <person name="Gilroy R."/>
        </authorList>
    </citation>
    <scope>NUCLEOTIDE SEQUENCE</scope>
    <source>
        <strain evidence="1">CHK121-7720</strain>
    </source>
</reference>
<evidence type="ECO:0000313" key="1">
    <source>
        <dbReference type="EMBL" id="HJG88309.1"/>
    </source>
</evidence>
<dbReference type="RefSeq" id="WP_025278834.1">
    <property type="nucleotide sequence ID" value="NZ_CALUJX010000001.1"/>
</dbReference>
<comment type="caution">
    <text evidence="1">The sequence shown here is derived from an EMBL/GenBank/DDBJ whole genome shotgun (WGS) entry which is preliminary data.</text>
</comment>
<organism evidence="1 2">
    <name type="scientific">Barnesiella viscericola</name>
    <dbReference type="NCBI Taxonomy" id="397865"/>
    <lineage>
        <taxon>Bacteria</taxon>
        <taxon>Pseudomonadati</taxon>
        <taxon>Bacteroidota</taxon>
        <taxon>Bacteroidia</taxon>
        <taxon>Bacteroidales</taxon>
        <taxon>Barnesiellaceae</taxon>
        <taxon>Barnesiella</taxon>
    </lineage>
</organism>
<dbReference type="AlphaFoldDB" id="A0A921MQP3"/>
<protein>
    <recommendedName>
        <fullName evidence="3">N-acetyltransferase domain-containing protein</fullName>
    </recommendedName>
</protein>
<gene>
    <name evidence="1" type="ORF">K8U91_02365</name>
</gene>
<dbReference type="Proteomes" id="UP000757103">
    <property type="component" value="Unassembled WGS sequence"/>
</dbReference>
<name>A0A921MQP3_9BACT</name>
<dbReference type="GeneID" id="90529499"/>
<reference evidence="1" key="1">
    <citation type="journal article" date="2021" name="PeerJ">
        <title>Extensive microbial diversity within the chicken gut microbiome revealed by metagenomics and culture.</title>
        <authorList>
            <person name="Gilroy R."/>
            <person name="Ravi A."/>
            <person name="Getino M."/>
            <person name="Pursley I."/>
            <person name="Horton D.L."/>
            <person name="Alikhan N.F."/>
            <person name="Baker D."/>
            <person name="Gharbi K."/>
            <person name="Hall N."/>
            <person name="Watson M."/>
            <person name="Adriaenssens E.M."/>
            <person name="Foster-Nyarko E."/>
            <person name="Jarju S."/>
            <person name="Secka A."/>
            <person name="Antonio M."/>
            <person name="Oren A."/>
            <person name="Chaudhuri R.R."/>
            <person name="La Ragione R."/>
            <person name="Hildebrand F."/>
            <person name="Pallen M.J."/>
        </authorList>
    </citation>
    <scope>NUCLEOTIDE SEQUENCE</scope>
    <source>
        <strain evidence="1">CHK121-7720</strain>
    </source>
</reference>
<evidence type="ECO:0008006" key="3">
    <source>
        <dbReference type="Google" id="ProtNLM"/>
    </source>
</evidence>
<accession>A0A921MQP3</accession>
<evidence type="ECO:0000313" key="2">
    <source>
        <dbReference type="Proteomes" id="UP000757103"/>
    </source>
</evidence>